<accession>A0ACB8C127</accession>
<comment type="caution">
    <text evidence="1">The sequence shown here is derived from an EMBL/GenBank/DDBJ whole genome shotgun (WGS) entry which is preliminary data.</text>
</comment>
<keyword evidence="2" id="KW-1185">Reference proteome</keyword>
<evidence type="ECO:0000313" key="1">
    <source>
        <dbReference type="EMBL" id="KAH7932821.1"/>
    </source>
</evidence>
<name>A0ACB8C127_DERSI</name>
<proteinExistence type="predicted"/>
<dbReference type="Proteomes" id="UP000821865">
    <property type="component" value="Chromosome 9"/>
</dbReference>
<dbReference type="EMBL" id="CM023478">
    <property type="protein sequence ID" value="KAH7932821.1"/>
    <property type="molecule type" value="Genomic_DNA"/>
</dbReference>
<evidence type="ECO:0000313" key="2">
    <source>
        <dbReference type="Proteomes" id="UP000821865"/>
    </source>
</evidence>
<protein>
    <submittedName>
        <fullName evidence="1">Uncharacterized protein</fullName>
    </submittedName>
</protein>
<organism evidence="1 2">
    <name type="scientific">Dermacentor silvarum</name>
    <name type="common">Tick</name>
    <dbReference type="NCBI Taxonomy" id="543639"/>
    <lineage>
        <taxon>Eukaryota</taxon>
        <taxon>Metazoa</taxon>
        <taxon>Ecdysozoa</taxon>
        <taxon>Arthropoda</taxon>
        <taxon>Chelicerata</taxon>
        <taxon>Arachnida</taxon>
        <taxon>Acari</taxon>
        <taxon>Parasitiformes</taxon>
        <taxon>Ixodida</taxon>
        <taxon>Ixodoidea</taxon>
        <taxon>Ixodidae</taxon>
        <taxon>Rhipicephalinae</taxon>
        <taxon>Dermacentor</taxon>
    </lineage>
</organism>
<gene>
    <name evidence="1" type="ORF">HPB49_003259</name>
</gene>
<sequence>MIGLTQPAVSKCVRRVAEGIVHAGTRNKWVHLTRTSEKKAAVKEGFLRRGGIPGVIGCVDGSLIAIIAPKGDKAAYMRLKGFYALKSMFICGAGMRILTVGALRPGWDHDAYVWRTTWFRCRFQEGHLAKAGEAPPR</sequence>
<reference evidence="1" key="1">
    <citation type="submission" date="2020-05" db="EMBL/GenBank/DDBJ databases">
        <title>Large-scale comparative analyses of tick genomes elucidate their genetic diversity and vector capacities.</title>
        <authorList>
            <person name="Jia N."/>
            <person name="Wang J."/>
            <person name="Shi W."/>
            <person name="Du L."/>
            <person name="Sun Y."/>
            <person name="Zhan W."/>
            <person name="Jiang J."/>
            <person name="Wang Q."/>
            <person name="Zhang B."/>
            <person name="Ji P."/>
            <person name="Sakyi L.B."/>
            <person name="Cui X."/>
            <person name="Yuan T."/>
            <person name="Jiang B."/>
            <person name="Yang W."/>
            <person name="Lam T.T.-Y."/>
            <person name="Chang Q."/>
            <person name="Ding S."/>
            <person name="Wang X."/>
            <person name="Zhu J."/>
            <person name="Ruan X."/>
            <person name="Zhao L."/>
            <person name="Wei J."/>
            <person name="Que T."/>
            <person name="Du C."/>
            <person name="Cheng J."/>
            <person name="Dai P."/>
            <person name="Han X."/>
            <person name="Huang E."/>
            <person name="Gao Y."/>
            <person name="Liu J."/>
            <person name="Shao H."/>
            <person name="Ye R."/>
            <person name="Li L."/>
            <person name="Wei W."/>
            <person name="Wang X."/>
            <person name="Wang C."/>
            <person name="Yang T."/>
            <person name="Huo Q."/>
            <person name="Li W."/>
            <person name="Guo W."/>
            <person name="Chen H."/>
            <person name="Zhou L."/>
            <person name="Ni X."/>
            <person name="Tian J."/>
            <person name="Zhou Y."/>
            <person name="Sheng Y."/>
            <person name="Liu T."/>
            <person name="Pan Y."/>
            <person name="Xia L."/>
            <person name="Li J."/>
            <person name="Zhao F."/>
            <person name="Cao W."/>
        </authorList>
    </citation>
    <scope>NUCLEOTIDE SEQUENCE</scope>
    <source>
        <strain evidence="1">Dsil-2018</strain>
    </source>
</reference>